<dbReference type="EMBL" id="VUJU01008373">
    <property type="protein sequence ID" value="KAF0731666.1"/>
    <property type="molecule type" value="Genomic_DNA"/>
</dbReference>
<proteinExistence type="predicted"/>
<gene>
    <name evidence="3" type="ORF">FWK35_00030146</name>
</gene>
<keyword evidence="4" id="KW-1185">Reference proteome</keyword>
<organism evidence="3 4">
    <name type="scientific">Aphis craccivora</name>
    <name type="common">Cowpea aphid</name>
    <dbReference type="NCBI Taxonomy" id="307492"/>
    <lineage>
        <taxon>Eukaryota</taxon>
        <taxon>Metazoa</taxon>
        <taxon>Ecdysozoa</taxon>
        <taxon>Arthropoda</taxon>
        <taxon>Hexapoda</taxon>
        <taxon>Insecta</taxon>
        <taxon>Pterygota</taxon>
        <taxon>Neoptera</taxon>
        <taxon>Paraneoptera</taxon>
        <taxon>Hemiptera</taxon>
        <taxon>Sternorrhyncha</taxon>
        <taxon>Aphidomorpha</taxon>
        <taxon>Aphidoidea</taxon>
        <taxon>Aphididae</taxon>
        <taxon>Aphidini</taxon>
        <taxon>Aphis</taxon>
        <taxon>Aphis</taxon>
    </lineage>
</organism>
<dbReference type="SMART" id="SM00119">
    <property type="entry name" value="HECTc"/>
    <property type="match status" value="1"/>
</dbReference>
<dbReference type="InterPro" id="IPR035983">
    <property type="entry name" value="Hect_E3_ubiquitin_ligase"/>
</dbReference>
<dbReference type="Pfam" id="PF00632">
    <property type="entry name" value="HECT"/>
    <property type="match status" value="1"/>
</dbReference>
<dbReference type="InterPro" id="IPR000569">
    <property type="entry name" value="HECT_dom"/>
</dbReference>
<feature type="domain" description="HECT" evidence="2">
    <location>
        <begin position="328"/>
        <end position="638"/>
    </location>
</feature>
<dbReference type="SUPFAM" id="SSF56204">
    <property type="entry name" value="Hect, E3 ligase catalytic domain"/>
    <property type="match status" value="1"/>
</dbReference>
<dbReference type="AlphaFoldDB" id="A0A6G0WW06"/>
<dbReference type="Proteomes" id="UP000478052">
    <property type="component" value="Unassembled WGS sequence"/>
</dbReference>
<dbReference type="Gene3D" id="3.30.2410.10">
    <property type="entry name" value="Hect, E3 ligase catalytic domain"/>
    <property type="match status" value="1"/>
</dbReference>
<evidence type="ECO:0000259" key="2">
    <source>
        <dbReference type="SMART" id="SM00119"/>
    </source>
</evidence>
<name>A0A6G0WW06_APHCR</name>
<accession>A0A6G0WW06</accession>
<comment type="caution">
    <text evidence="3">The sequence shown here is derived from an EMBL/GenBank/DDBJ whole genome shotgun (WGS) entry which is preliminary data.</text>
</comment>
<dbReference type="GO" id="GO:0009966">
    <property type="term" value="P:regulation of signal transduction"/>
    <property type="evidence" value="ECO:0007669"/>
    <property type="project" value="UniProtKB-ARBA"/>
</dbReference>
<evidence type="ECO:0000256" key="1">
    <source>
        <dbReference type="ARBA" id="ARBA00022786"/>
    </source>
</evidence>
<protein>
    <submittedName>
        <fullName evidence="3">HECT domain-containing protein</fullName>
    </submittedName>
</protein>
<dbReference type="GO" id="GO:0004842">
    <property type="term" value="F:ubiquitin-protein transferase activity"/>
    <property type="evidence" value="ECO:0007669"/>
    <property type="project" value="InterPro"/>
</dbReference>
<reference evidence="3 4" key="1">
    <citation type="submission" date="2019-08" db="EMBL/GenBank/DDBJ databases">
        <title>Whole genome of Aphis craccivora.</title>
        <authorList>
            <person name="Voronova N.V."/>
            <person name="Shulinski R.S."/>
            <person name="Bandarenka Y.V."/>
            <person name="Zhorov D.G."/>
            <person name="Warner D."/>
        </authorList>
    </citation>
    <scope>NUCLEOTIDE SEQUENCE [LARGE SCALE GENOMIC DNA]</scope>
    <source>
        <strain evidence="3">180601</strain>
        <tissue evidence="3">Whole Body</tissue>
    </source>
</reference>
<keyword evidence="1" id="KW-0833">Ubl conjugation pathway</keyword>
<evidence type="ECO:0000313" key="4">
    <source>
        <dbReference type="Proteomes" id="UP000478052"/>
    </source>
</evidence>
<sequence>MSILQFLSQRSVQNAEFVANKLEEQKIDVNVIKCMYTDDAFLCSILPQYGDRLALINFAKQTNVSKRKSALFDKLMSKVKKNNDDICESFIDSPNQSFVPKKNHQTIHTSLPNRFVEIGWLNFEFSNYKQVRTRNGGGTRKVHVNKNCVKSDLIDLAIQLFFPNGTSSNFGPIEQFKTDLFDFQRNVLPGDLSVAELYLKTGLNSLRFYLATDLKDRISNDSKSNSKIFSSPEKTVTNYVVASSTKSLFDVSPSNSPTSLWLSNNDNFENIFDGYNNLDESLKNEERITDVYVEQQIHNNLIDHNYYTVPEPLEEKTKLILHRGRIFNELIEAFKLIKMYPQFQFELILPNGSVENAIDVGGVFKDVLAEFWSSFYEMATTGCNWKIPIIRHDFQDEQWQAIGKIIFIGWRDIQYLPLSLALPFMEYVICGTVVNNQDLVDGFLNTLPFKSKDILQNALKDFKQIDEDELLDILQEFDCRLVVNEKNIKDVVSEIAHKEIIQRPKYIIDIWSEELRNKVIPIISKISLQEMYINKVPTSTNLLKNLQCPDKDESEIKRKVFGFLKKFIREADQMLCTKFLRFVTGSDIITDCININFTSAKDNYSRSPVAHTCTNTLDLPMSYDRFIDLRSEINSILASNVWVMDIA</sequence>
<evidence type="ECO:0000313" key="3">
    <source>
        <dbReference type="EMBL" id="KAF0731666.1"/>
    </source>
</evidence>
<dbReference type="OrthoDB" id="6745199at2759"/>